<accession>A0A897MX84</accession>
<evidence type="ECO:0000256" key="2">
    <source>
        <dbReference type="SAM" id="Phobius"/>
    </source>
</evidence>
<sequence>MDDARLGTNDMQEASDAEAAGTERHEIGEPETTARKPNVRRLVVASLVVSVVVSAIARRLFADDEPAASIEIDETDAELDVEA</sequence>
<feature type="region of interest" description="Disordered" evidence="1">
    <location>
        <begin position="1"/>
        <end position="36"/>
    </location>
</feature>
<evidence type="ECO:0000313" key="3">
    <source>
        <dbReference type="EMBL" id="QSG04891.1"/>
    </source>
</evidence>
<name>A0A897MX84_9EURY</name>
<organism evidence="3 4">
    <name type="scientific">Halapricum desulfuricans</name>
    <dbReference type="NCBI Taxonomy" id="2841257"/>
    <lineage>
        <taxon>Archaea</taxon>
        <taxon>Methanobacteriati</taxon>
        <taxon>Methanobacteriota</taxon>
        <taxon>Stenosarchaea group</taxon>
        <taxon>Halobacteria</taxon>
        <taxon>Halobacteriales</taxon>
        <taxon>Haloarculaceae</taxon>
        <taxon>Halapricum</taxon>
    </lineage>
</organism>
<proteinExistence type="predicted"/>
<keyword evidence="2" id="KW-0472">Membrane</keyword>
<reference evidence="3" key="1">
    <citation type="submission" date="2020-11" db="EMBL/GenBank/DDBJ databases">
        <title>Carbohydrate-dependent, anaerobic sulfur respiration: A novel catabolism in halophilic archaea.</title>
        <authorList>
            <person name="Sorokin D.Y."/>
            <person name="Messina E."/>
            <person name="Smedile F."/>
            <person name="La Cono V."/>
            <person name="Hallsworth J.E."/>
            <person name="Yakimov M.M."/>
        </authorList>
    </citation>
    <scope>NUCLEOTIDE SEQUENCE</scope>
    <source>
        <strain evidence="3">HSR12-1</strain>
    </source>
</reference>
<gene>
    <name evidence="3" type="ORF">HSR121_0536</name>
</gene>
<evidence type="ECO:0000313" key="4">
    <source>
        <dbReference type="Proteomes" id="UP000663525"/>
    </source>
</evidence>
<evidence type="ECO:0000256" key="1">
    <source>
        <dbReference type="SAM" id="MobiDB-lite"/>
    </source>
</evidence>
<keyword evidence="2" id="KW-1133">Transmembrane helix</keyword>
<protein>
    <submittedName>
        <fullName evidence="3">Uncharacterized protein</fullName>
    </submittedName>
</protein>
<dbReference type="AlphaFoldDB" id="A0A897MX84"/>
<keyword evidence="2" id="KW-0812">Transmembrane</keyword>
<dbReference type="EMBL" id="CP064787">
    <property type="protein sequence ID" value="QSG04891.1"/>
    <property type="molecule type" value="Genomic_DNA"/>
</dbReference>
<dbReference type="Proteomes" id="UP000663525">
    <property type="component" value="Chromosome"/>
</dbReference>
<feature type="transmembrane region" description="Helical" evidence="2">
    <location>
        <begin position="42"/>
        <end position="61"/>
    </location>
</feature>
<feature type="compositionally biased region" description="Basic and acidic residues" evidence="1">
    <location>
        <begin position="21"/>
        <end position="34"/>
    </location>
</feature>